<gene>
    <name evidence="3" type="ORF">IAC56_00850</name>
</gene>
<proteinExistence type="predicted"/>
<keyword evidence="2" id="KW-0732">Signal</keyword>
<reference evidence="3" key="1">
    <citation type="submission" date="2020-10" db="EMBL/GenBank/DDBJ databases">
        <authorList>
            <person name="Gilroy R."/>
        </authorList>
    </citation>
    <scope>NUCLEOTIDE SEQUENCE</scope>
    <source>
        <strain evidence="3">7463</strain>
    </source>
</reference>
<dbReference type="AlphaFoldDB" id="A0A9D1LEJ6"/>
<feature type="region of interest" description="Disordered" evidence="1">
    <location>
        <begin position="178"/>
        <end position="197"/>
    </location>
</feature>
<feature type="chain" id="PRO_5039103044" description="Periplasmic heavy metal sensor" evidence="2">
    <location>
        <begin position="24"/>
        <end position="197"/>
    </location>
</feature>
<evidence type="ECO:0000256" key="1">
    <source>
        <dbReference type="SAM" id="MobiDB-lite"/>
    </source>
</evidence>
<accession>A0A9D1LEJ6</accession>
<evidence type="ECO:0000256" key="2">
    <source>
        <dbReference type="SAM" id="SignalP"/>
    </source>
</evidence>
<evidence type="ECO:0000313" key="3">
    <source>
        <dbReference type="EMBL" id="HIU36819.1"/>
    </source>
</evidence>
<comment type="caution">
    <text evidence="3">The sequence shown here is derived from an EMBL/GenBank/DDBJ whole genome shotgun (WGS) entry which is preliminary data.</text>
</comment>
<organism evidence="3 4">
    <name type="scientific">Candidatus Aphodousia faecigallinarum</name>
    <dbReference type="NCBI Taxonomy" id="2840677"/>
    <lineage>
        <taxon>Bacteria</taxon>
        <taxon>Pseudomonadati</taxon>
        <taxon>Pseudomonadota</taxon>
        <taxon>Betaproteobacteria</taxon>
        <taxon>Burkholderiales</taxon>
        <taxon>Sutterellaceae</taxon>
        <taxon>Sutterellaceae incertae sedis</taxon>
        <taxon>Candidatus Aphodousia</taxon>
    </lineage>
</organism>
<reference evidence="3" key="2">
    <citation type="journal article" date="2021" name="PeerJ">
        <title>Extensive microbial diversity within the chicken gut microbiome revealed by metagenomics and culture.</title>
        <authorList>
            <person name="Gilroy R."/>
            <person name="Ravi A."/>
            <person name="Getino M."/>
            <person name="Pursley I."/>
            <person name="Horton D.L."/>
            <person name="Alikhan N.F."/>
            <person name="Baker D."/>
            <person name="Gharbi K."/>
            <person name="Hall N."/>
            <person name="Watson M."/>
            <person name="Adriaenssens E.M."/>
            <person name="Foster-Nyarko E."/>
            <person name="Jarju S."/>
            <person name="Secka A."/>
            <person name="Antonio M."/>
            <person name="Oren A."/>
            <person name="Chaudhuri R.R."/>
            <person name="La Ragione R."/>
            <person name="Hildebrand F."/>
            <person name="Pallen M.J."/>
        </authorList>
    </citation>
    <scope>NUCLEOTIDE SEQUENCE</scope>
    <source>
        <strain evidence="3">7463</strain>
    </source>
</reference>
<feature type="signal peptide" evidence="2">
    <location>
        <begin position="1"/>
        <end position="23"/>
    </location>
</feature>
<dbReference type="EMBL" id="DVMY01000020">
    <property type="protein sequence ID" value="HIU36819.1"/>
    <property type="molecule type" value="Genomic_DNA"/>
</dbReference>
<name>A0A9D1LEJ6_9BURK</name>
<evidence type="ECO:0000313" key="4">
    <source>
        <dbReference type="Proteomes" id="UP000824083"/>
    </source>
</evidence>
<protein>
    <recommendedName>
        <fullName evidence="5">Periplasmic heavy metal sensor</fullName>
    </recommendedName>
</protein>
<evidence type="ECO:0008006" key="5">
    <source>
        <dbReference type="Google" id="ProtNLM"/>
    </source>
</evidence>
<dbReference type="Proteomes" id="UP000824083">
    <property type="component" value="Unassembled WGS sequence"/>
</dbReference>
<sequence>MTRKPFILAAVLSASLIPLSAFAWHGEHWEDHPGPGWHHRYDGPHGGYWCDGPKVGPKHRLVPRAPMRHGVHTFGMDRDQAQAFINEVGAVLGITSGQQKVWQQLQKAYGDLAQVRFEHRRAFDPAMTRQARLEARSHFMTQHAKAFDSYVKVRAELQKTLGDEKMVEFDHLINTATLLPPPQLPQKAGERPQPPRP</sequence>